<gene>
    <name evidence="7" type="ORF">F4W09_01330</name>
</gene>
<feature type="transmembrane region" description="Helical" evidence="6">
    <location>
        <begin position="74"/>
        <end position="92"/>
    </location>
</feature>
<feature type="transmembrane region" description="Helical" evidence="6">
    <location>
        <begin position="145"/>
        <end position="166"/>
    </location>
</feature>
<dbReference type="GO" id="GO:0015171">
    <property type="term" value="F:amino acid transmembrane transporter activity"/>
    <property type="evidence" value="ECO:0007669"/>
    <property type="project" value="TreeGrafter"/>
</dbReference>
<comment type="caution">
    <text evidence="7">The sequence shown here is derived from an EMBL/GenBank/DDBJ whole genome shotgun (WGS) entry which is preliminary data.</text>
</comment>
<evidence type="ECO:0000256" key="4">
    <source>
        <dbReference type="ARBA" id="ARBA00022989"/>
    </source>
</evidence>
<feature type="transmembrane region" description="Helical" evidence="6">
    <location>
        <begin position="36"/>
        <end position="62"/>
    </location>
</feature>
<sequence>MLQTYLQGIAIGFSLIVAIGAQNAFVLKQGLKQQSVFWVCFVCALSDSILILLGITGFSVVLQHYPSVLGMAKWAGALFLFWYGFQHLLAAFKSNQGLHAAQQNETNLGQILLVCLALTWLNPHVYLDTVVLIGSISTQFEQSKLYFALGTMTASWLFFFSLGYGARLLTPVFENPKAWRVLDGLIALIMWGIALSLILNT</sequence>
<dbReference type="RefSeq" id="WP_151503771.1">
    <property type="nucleotide sequence ID" value="NZ_VXLD01000001.1"/>
</dbReference>
<accession>A0A5N4WSW8</accession>
<comment type="subcellular location">
    <subcellularLocation>
        <location evidence="1">Cell membrane</location>
        <topology evidence="1">Multi-pass membrane protein</topology>
    </subcellularLocation>
</comment>
<keyword evidence="4 6" id="KW-1133">Transmembrane helix</keyword>
<feature type="transmembrane region" description="Helical" evidence="6">
    <location>
        <begin position="6"/>
        <end position="27"/>
    </location>
</feature>
<evidence type="ECO:0000256" key="6">
    <source>
        <dbReference type="SAM" id="Phobius"/>
    </source>
</evidence>
<evidence type="ECO:0000256" key="2">
    <source>
        <dbReference type="ARBA" id="ARBA00022475"/>
    </source>
</evidence>
<reference evidence="7 8" key="1">
    <citation type="submission" date="2019-09" db="EMBL/GenBank/DDBJ databases">
        <title>Draft genome sequence of Acinetobacter tandoii W4-4-4 isolated from environmental water sample.</title>
        <authorList>
            <person name="Wee S.K."/>
            <person name="Yan B."/>
            <person name="Mustaffa S.B."/>
            <person name="Yap E.P.H."/>
        </authorList>
    </citation>
    <scope>NUCLEOTIDE SEQUENCE [LARGE SCALE GENOMIC DNA]</scope>
    <source>
        <strain evidence="7 8">W4-4-4</strain>
    </source>
</reference>
<keyword evidence="5 6" id="KW-0472">Membrane</keyword>
<dbReference type="Pfam" id="PF01810">
    <property type="entry name" value="LysE"/>
    <property type="match status" value="1"/>
</dbReference>
<dbReference type="InterPro" id="IPR001123">
    <property type="entry name" value="LeuE-type"/>
</dbReference>
<evidence type="ECO:0000256" key="5">
    <source>
        <dbReference type="ARBA" id="ARBA00023136"/>
    </source>
</evidence>
<keyword evidence="2" id="KW-1003">Cell membrane</keyword>
<evidence type="ECO:0000256" key="1">
    <source>
        <dbReference type="ARBA" id="ARBA00004651"/>
    </source>
</evidence>
<evidence type="ECO:0000313" key="8">
    <source>
        <dbReference type="Proteomes" id="UP000325788"/>
    </source>
</evidence>
<name>A0A5N4WSW8_9GAMM</name>
<evidence type="ECO:0000313" key="7">
    <source>
        <dbReference type="EMBL" id="KAB1859792.1"/>
    </source>
</evidence>
<keyword evidence="3 6" id="KW-0812">Transmembrane</keyword>
<evidence type="ECO:0000256" key="3">
    <source>
        <dbReference type="ARBA" id="ARBA00022692"/>
    </source>
</evidence>
<dbReference type="PANTHER" id="PTHR30086:SF20">
    <property type="entry name" value="ARGININE EXPORTER PROTEIN ARGO-RELATED"/>
    <property type="match status" value="1"/>
</dbReference>
<dbReference type="AlphaFoldDB" id="A0A5N4WSW8"/>
<protein>
    <submittedName>
        <fullName evidence="7">Amino acid transporter</fullName>
    </submittedName>
</protein>
<feature type="transmembrane region" description="Helical" evidence="6">
    <location>
        <begin position="178"/>
        <end position="199"/>
    </location>
</feature>
<dbReference type="GO" id="GO:0005886">
    <property type="term" value="C:plasma membrane"/>
    <property type="evidence" value="ECO:0007669"/>
    <property type="project" value="UniProtKB-SubCell"/>
</dbReference>
<proteinExistence type="predicted"/>
<organism evidence="7 8">
    <name type="scientific">Acinetobacter tandoii</name>
    <dbReference type="NCBI Taxonomy" id="202954"/>
    <lineage>
        <taxon>Bacteria</taxon>
        <taxon>Pseudomonadati</taxon>
        <taxon>Pseudomonadota</taxon>
        <taxon>Gammaproteobacteria</taxon>
        <taxon>Moraxellales</taxon>
        <taxon>Moraxellaceae</taxon>
        <taxon>Acinetobacter</taxon>
    </lineage>
</organism>
<dbReference type="Proteomes" id="UP000325788">
    <property type="component" value="Unassembled WGS sequence"/>
</dbReference>
<dbReference type="PANTHER" id="PTHR30086">
    <property type="entry name" value="ARGININE EXPORTER PROTEIN ARGO"/>
    <property type="match status" value="1"/>
</dbReference>
<dbReference type="EMBL" id="VXLD01000001">
    <property type="protein sequence ID" value="KAB1859792.1"/>
    <property type="molecule type" value="Genomic_DNA"/>
</dbReference>